<dbReference type="SUPFAM" id="SSF46894">
    <property type="entry name" value="C-terminal effector domain of the bipartite response regulators"/>
    <property type="match status" value="1"/>
</dbReference>
<evidence type="ECO:0000256" key="3">
    <source>
        <dbReference type="PROSITE-ProRule" id="PRU01091"/>
    </source>
</evidence>
<feature type="region of interest" description="Disordered" evidence="4">
    <location>
        <begin position="1022"/>
        <end position="1048"/>
    </location>
</feature>
<dbReference type="InterPro" id="IPR005158">
    <property type="entry name" value="BTAD"/>
</dbReference>
<dbReference type="SUPFAM" id="SSF48452">
    <property type="entry name" value="TPR-like"/>
    <property type="match status" value="3"/>
</dbReference>
<comment type="similarity">
    <text evidence="1">Belongs to the AfsR/DnrI/RedD regulatory family.</text>
</comment>
<dbReference type="Gene3D" id="1.25.40.10">
    <property type="entry name" value="Tetratricopeptide repeat domain"/>
    <property type="match status" value="3"/>
</dbReference>
<dbReference type="PROSITE" id="PS51755">
    <property type="entry name" value="OMPR_PHOB"/>
    <property type="match status" value="1"/>
</dbReference>
<proteinExistence type="inferred from homology"/>
<dbReference type="InterPro" id="IPR001867">
    <property type="entry name" value="OmpR/PhoB-type_DNA-bd"/>
</dbReference>
<dbReference type="PANTHER" id="PTHR47691:SF3">
    <property type="entry name" value="HTH-TYPE TRANSCRIPTIONAL REGULATOR RV0890C-RELATED"/>
    <property type="match status" value="1"/>
</dbReference>
<accession>A0ABX2F3I9</accession>
<dbReference type="InterPro" id="IPR036388">
    <property type="entry name" value="WH-like_DNA-bd_sf"/>
</dbReference>
<feature type="DNA-binding region" description="OmpR/PhoB-type" evidence="3">
    <location>
        <begin position="1"/>
        <end position="96"/>
    </location>
</feature>
<dbReference type="SMART" id="SM00862">
    <property type="entry name" value="Trans_reg_C"/>
    <property type="match status" value="1"/>
</dbReference>
<keyword evidence="7" id="KW-1185">Reference proteome</keyword>
<gene>
    <name evidence="6" type="ORF">GC106_30270</name>
</gene>
<dbReference type="InterPro" id="IPR016032">
    <property type="entry name" value="Sig_transdc_resp-reg_C-effctor"/>
</dbReference>
<dbReference type="InterPro" id="IPR011990">
    <property type="entry name" value="TPR-like_helical_dom_sf"/>
</dbReference>
<dbReference type="InterPro" id="IPR027417">
    <property type="entry name" value="P-loop_NTPase"/>
</dbReference>
<feature type="domain" description="OmpR/PhoB-type" evidence="5">
    <location>
        <begin position="1"/>
        <end position="96"/>
    </location>
</feature>
<dbReference type="Proteomes" id="UP000763557">
    <property type="component" value="Unassembled WGS sequence"/>
</dbReference>
<comment type="caution">
    <text evidence="6">The sequence shown here is derived from an EMBL/GenBank/DDBJ whole genome shotgun (WGS) entry which is preliminary data.</text>
</comment>
<dbReference type="Pfam" id="PF00486">
    <property type="entry name" value="Trans_reg_C"/>
    <property type="match status" value="1"/>
</dbReference>
<sequence length="1048" mass="111095">MRFGVLGPVQVWNADGQPVSVLEAKVRAIMAALLMRNGEPVTTAALVEDVWESDRPAAPERVLRSKVSRLRAVLDAAEPGGRDRLVHGPGGYALRFADDELDALLFRALVEQARASGDLHVRVATLDEALALWRGPALGDVGDLAALHTWAERLDEDRLTVTEERADVLLRLGRDPLLAGELGRLVDAHPLRERLRAAHMRALYRAGRQAEALASFESLRHALAEELGVDPSPELVDLHAAILRQDPVLAAWPEPVRGGRAVLPARLDEFVGREDDVADLRRLLVADGRRLVTLTGPGGVGKTRLAVETVRAVADELDAVWFVELGSVPVTLGDDAEELADAVAAAVGMRDEGGQRGLARLTGALAGTGGIVVLDNCEHVLVAAAAVVRALREAAPGLHVLATSREPLRIRGEWVYQVDPLSAGPDGAAVRLFAVRAAASAPGFRLDAETEPVVAAVCRRLDGLPLAVELAANRVRALGLTALAAALDDRFALLDSGERDAPERLRTLRAMIDWSWELLAEPERVTLRRISVFADGCTPEAAAAVLDSPATNSLARLAECSLAVPTDGADGVRFRLLESIAAYAAEKLAAAGETDRVRDRHLRYHVALVERVEPALRGPDQARQLRRLDESANDLRAAFAEALRVPDADSALRLAVGGFWYRCLRGRLREAHHTLSAALALPGGAPALRAVAAAWCTGLELVDGDLADPVAAATEAVATLVATGADAAATARARWFMGPMLIEVGELAAGERMLAAALADFQARDDRWGVAAVLCNRAWLALMRGSAQDAGGAGRRALTLFEELGDTWGRLEAMAVLRRHAESVGDHAEAARLGAAGLRLAEDLGLATKVAHWTAFLGRAAMLRGDLAAARDLLERGHGLAVRHGDIFGRRFAGLHLGAVARRQGRTAEAEARLTAWLGERGGEPPTEEQAMALTELGHTAQARGDTGAALGRHRRALAAARATGSPQTVAAAYEGLAATVLATGRGGEAAFLLGAATACRGGERAPAETAALERAVRAATPAGEFAAEYDRGRNEGPDGAERRWPSR</sequence>
<dbReference type="CDD" id="cd15831">
    <property type="entry name" value="BTAD"/>
    <property type="match status" value="1"/>
</dbReference>
<organism evidence="6 7">
    <name type="scientific">Kibdelosporangium persicum</name>
    <dbReference type="NCBI Taxonomy" id="2698649"/>
    <lineage>
        <taxon>Bacteria</taxon>
        <taxon>Bacillati</taxon>
        <taxon>Actinomycetota</taxon>
        <taxon>Actinomycetes</taxon>
        <taxon>Pseudonocardiales</taxon>
        <taxon>Pseudonocardiaceae</taxon>
        <taxon>Kibdelosporangium</taxon>
    </lineage>
</organism>
<evidence type="ECO:0000259" key="5">
    <source>
        <dbReference type="PROSITE" id="PS51755"/>
    </source>
</evidence>
<dbReference type="SUPFAM" id="SSF52540">
    <property type="entry name" value="P-loop containing nucleoside triphosphate hydrolases"/>
    <property type="match status" value="1"/>
</dbReference>
<feature type="compositionally biased region" description="Basic and acidic residues" evidence="4">
    <location>
        <begin position="1029"/>
        <end position="1048"/>
    </location>
</feature>
<evidence type="ECO:0000313" key="6">
    <source>
        <dbReference type="EMBL" id="NRN65812.1"/>
    </source>
</evidence>
<name>A0ABX2F3I9_9PSEU</name>
<dbReference type="PANTHER" id="PTHR47691">
    <property type="entry name" value="REGULATOR-RELATED"/>
    <property type="match status" value="1"/>
</dbReference>
<evidence type="ECO:0000313" key="7">
    <source>
        <dbReference type="Proteomes" id="UP000763557"/>
    </source>
</evidence>
<keyword evidence="2 3" id="KW-0238">DNA-binding</keyword>
<dbReference type="Gene3D" id="3.40.50.300">
    <property type="entry name" value="P-loop containing nucleotide triphosphate hydrolases"/>
    <property type="match status" value="1"/>
</dbReference>
<evidence type="ECO:0000256" key="2">
    <source>
        <dbReference type="ARBA" id="ARBA00023125"/>
    </source>
</evidence>
<dbReference type="Pfam" id="PF03704">
    <property type="entry name" value="BTAD"/>
    <property type="match status" value="1"/>
</dbReference>
<dbReference type="Gene3D" id="1.10.10.10">
    <property type="entry name" value="Winged helix-like DNA-binding domain superfamily/Winged helix DNA-binding domain"/>
    <property type="match status" value="1"/>
</dbReference>
<reference evidence="6 7" key="1">
    <citation type="submission" date="2020-01" db="EMBL/GenBank/DDBJ databases">
        <title>Kibdelosporangium persica a novel Actinomycetes from a hot desert in Iran.</title>
        <authorList>
            <person name="Safaei N."/>
            <person name="Zaburannyi N."/>
            <person name="Mueller R."/>
            <person name="Wink J."/>
        </authorList>
    </citation>
    <scope>NUCLEOTIDE SEQUENCE [LARGE SCALE GENOMIC DNA]</scope>
    <source>
        <strain evidence="6 7">4NS15</strain>
    </source>
</reference>
<dbReference type="RefSeq" id="WP_173130547.1">
    <property type="nucleotide sequence ID" value="NZ_CBCSGW010000026.1"/>
</dbReference>
<dbReference type="SMART" id="SM01043">
    <property type="entry name" value="BTAD"/>
    <property type="match status" value="1"/>
</dbReference>
<protein>
    <submittedName>
        <fullName evidence="6">ATPase</fullName>
    </submittedName>
</protein>
<dbReference type="EMBL" id="JAAATY010000007">
    <property type="protein sequence ID" value="NRN65812.1"/>
    <property type="molecule type" value="Genomic_DNA"/>
</dbReference>
<evidence type="ECO:0000256" key="1">
    <source>
        <dbReference type="ARBA" id="ARBA00005820"/>
    </source>
</evidence>
<evidence type="ECO:0000256" key="4">
    <source>
        <dbReference type="SAM" id="MobiDB-lite"/>
    </source>
</evidence>